<dbReference type="EMBL" id="FOMX01000047">
    <property type="protein sequence ID" value="SFF32539.1"/>
    <property type="molecule type" value="Genomic_DNA"/>
</dbReference>
<dbReference type="RefSeq" id="WP_096328080.1">
    <property type="nucleotide sequence ID" value="NZ_FOMX01000047.1"/>
</dbReference>
<dbReference type="OrthoDB" id="5431414at2"/>
<dbReference type="Proteomes" id="UP000199400">
    <property type="component" value="Unassembled WGS sequence"/>
</dbReference>
<reference evidence="2" key="1">
    <citation type="submission" date="2016-10" db="EMBL/GenBank/DDBJ databases">
        <authorList>
            <person name="Varghese N."/>
            <person name="Submissions S."/>
        </authorList>
    </citation>
    <scope>NUCLEOTIDE SEQUENCE [LARGE SCALE GENOMIC DNA]</scope>
    <source>
        <strain evidence="2">ATCC 25963</strain>
    </source>
</reference>
<proteinExistence type="predicted"/>
<dbReference type="AlphaFoldDB" id="A0A1I2HRL8"/>
<organism evidence="1 2">
    <name type="scientific">Nannocystis exedens</name>
    <dbReference type="NCBI Taxonomy" id="54"/>
    <lineage>
        <taxon>Bacteria</taxon>
        <taxon>Pseudomonadati</taxon>
        <taxon>Myxococcota</taxon>
        <taxon>Polyangia</taxon>
        <taxon>Nannocystales</taxon>
        <taxon>Nannocystaceae</taxon>
        <taxon>Nannocystis</taxon>
    </lineage>
</organism>
<evidence type="ECO:0000313" key="2">
    <source>
        <dbReference type="Proteomes" id="UP000199400"/>
    </source>
</evidence>
<evidence type="ECO:0000313" key="1">
    <source>
        <dbReference type="EMBL" id="SFF32539.1"/>
    </source>
</evidence>
<name>A0A1I2HRL8_9BACT</name>
<sequence length="71" mass="7666">MAKEFHAACATLAPAIAERHAKKRQSIFHQLLGDRLAAEVFGLALDGLTADTPSLAVLRKRIGVLVDRFAP</sequence>
<gene>
    <name evidence="1" type="ORF">SAMN02745121_08160</name>
</gene>
<protein>
    <submittedName>
        <fullName evidence="1">Uncharacterized protein</fullName>
    </submittedName>
</protein>
<accession>A0A1I2HRL8</accession>
<keyword evidence="2" id="KW-1185">Reference proteome</keyword>